<sequence>MNKNNDHTYVFLIPIYTTEKLSSNTPCVKCINSIRKFYPIANIIIINDSPADIISNRDIKNYFSDINLDVIHPETKGSACSYALNYLADSIYDYGIVIHDSTEIVNYWDELNCLDFDVKFLWFFNVHYKWDKVIVPLNARVDNVITHTDEIMQLYPKLSDSQFKKDFLDWYKEKNNWQGCFGNMVIVSKKFLLELDQITQILSLTNHVKTRRDRMCMESIFGMAVFYVKRFDIKNESSYSIQGNWCVACSRKKVGPNDCIMGTHIAKYSYSR</sequence>
<evidence type="ECO:0000313" key="2">
    <source>
        <dbReference type="Proteomes" id="UP000241365"/>
    </source>
</evidence>
<dbReference type="KEGG" id="vg:80513272"/>
<reference evidence="1 2" key="1">
    <citation type="journal article" date="2016" name="Genome Announc.">
        <title>Complete Genome Sequence of a New Megavirus Family Member Isolated from an Inland Water Lake for the First Time in India.</title>
        <authorList>
            <person name="Chatterjee A."/>
            <person name="Ali F."/>
            <person name="Bange D."/>
            <person name="Kondabagil K."/>
        </authorList>
    </citation>
    <scope>NUCLEOTIDE SEQUENCE [LARGE SCALE GENOMIC DNA]</scope>
    <source>
        <strain evidence="1">1</strain>
    </source>
</reference>
<dbReference type="Proteomes" id="UP000241365">
    <property type="component" value="Segment"/>
</dbReference>
<evidence type="ECO:0000313" key="1">
    <source>
        <dbReference type="EMBL" id="ANB50910.1"/>
    </source>
</evidence>
<name>A0A161HUW1_9VIRU</name>
<protein>
    <submittedName>
        <fullName evidence="1">Uncharacterized protein</fullName>
    </submittedName>
</protein>
<keyword evidence="2" id="KW-1185">Reference proteome</keyword>
<proteinExistence type="predicted"/>
<organism evidence="1 2">
    <name type="scientific">Powai lake megavirus</name>
    <dbReference type="NCBI Taxonomy" id="1842663"/>
    <lineage>
        <taxon>Viruses</taxon>
        <taxon>Varidnaviria</taxon>
        <taxon>Bamfordvirae</taxon>
        <taxon>Nucleocytoviricota</taxon>
        <taxon>Megaviricetes</taxon>
        <taxon>Imitervirales</taxon>
        <taxon>Mimiviridae</taxon>
        <taxon>Megamimivirinae</taxon>
        <taxon>Megavirus</taxon>
        <taxon>Megavirus powaiense</taxon>
    </lineage>
</organism>
<dbReference type="RefSeq" id="YP_010776661.1">
    <property type="nucleotide sequence ID" value="NC_075034.1"/>
</dbReference>
<dbReference type="EMBL" id="KU877344">
    <property type="protein sequence ID" value="ANB50910.1"/>
    <property type="molecule type" value="Genomic_DNA"/>
</dbReference>
<dbReference type="GeneID" id="80513272"/>
<accession>A0A161HUW1</accession>